<dbReference type="PANTHER" id="PTHR45987:SF4">
    <property type="entry name" value="LARGE RIBOSOMAL SUBUNIT PROTEIN BL12M"/>
    <property type="match status" value="1"/>
</dbReference>
<evidence type="ECO:0000313" key="5">
    <source>
        <dbReference type="Proteomes" id="UP000198662"/>
    </source>
</evidence>
<keyword evidence="2" id="KW-0687">Ribonucleoprotein</keyword>
<dbReference type="Proteomes" id="UP000198662">
    <property type="component" value="Unassembled WGS sequence"/>
</dbReference>
<dbReference type="Gene3D" id="3.30.1390.10">
    <property type="match status" value="2"/>
</dbReference>
<dbReference type="InterPro" id="IPR014719">
    <property type="entry name" value="Ribosomal_bL12_C/ClpS-like"/>
</dbReference>
<dbReference type="GO" id="GO:0003735">
    <property type="term" value="F:structural constituent of ribosome"/>
    <property type="evidence" value="ECO:0007669"/>
    <property type="project" value="InterPro"/>
</dbReference>
<feature type="domain" description="Large ribosomal subunit protein bL12 C-terminal" evidence="3">
    <location>
        <begin position="134"/>
        <end position="198"/>
    </location>
</feature>
<keyword evidence="5" id="KW-1185">Reference proteome</keyword>
<gene>
    <name evidence="4" type="ORF">SAMN05216298_3028</name>
</gene>
<dbReference type="STRING" id="380244.SAMN05216298_3028"/>
<proteinExistence type="predicted"/>
<name>A0A1G9I4W1_9ACTN</name>
<keyword evidence="1 4" id="KW-0689">Ribosomal protein</keyword>
<dbReference type="EMBL" id="FNGF01000004">
    <property type="protein sequence ID" value="SDL20106.1"/>
    <property type="molecule type" value="Genomic_DNA"/>
</dbReference>
<accession>A0A1G9I4W1</accession>
<dbReference type="InterPro" id="IPR000206">
    <property type="entry name" value="Ribosomal_bL12"/>
</dbReference>
<evidence type="ECO:0000256" key="2">
    <source>
        <dbReference type="ARBA" id="ARBA00023274"/>
    </source>
</evidence>
<dbReference type="RefSeq" id="WP_176953357.1">
    <property type="nucleotide sequence ID" value="NZ_FNGF01000004.1"/>
</dbReference>
<evidence type="ECO:0000313" key="4">
    <source>
        <dbReference type="EMBL" id="SDL20106.1"/>
    </source>
</evidence>
<dbReference type="InterPro" id="IPR013823">
    <property type="entry name" value="Ribosomal_bL12_C"/>
</dbReference>
<dbReference type="AlphaFoldDB" id="A0A1G9I4W1"/>
<dbReference type="GO" id="GO:0022625">
    <property type="term" value="C:cytosolic large ribosomal subunit"/>
    <property type="evidence" value="ECO:0007669"/>
    <property type="project" value="TreeGrafter"/>
</dbReference>
<dbReference type="SUPFAM" id="SSF54736">
    <property type="entry name" value="ClpS-like"/>
    <property type="match status" value="2"/>
</dbReference>
<dbReference type="GO" id="GO:0006412">
    <property type="term" value="P:translation"/>
    <property type="evidence" value="ECO:0007669"/>
    <property type="project" value="InterPro"/>
</dbReference>
<dbReference type="PANTHER" id="PTHR45987">
    <property type="entry name" value="39S RIBOSOMAL PROTEIN L12"/>
    <property type="match status" value="1"/>
</dbReference>
<evidence type="ECO:0000256" key="1">
    <source>
        <dbReference type="ARBA" id="ARBA00022980"/>
    </source>
</evidence>
<sequence length="201" mass="20743">MDRDPDIALVALAVILVAGAIAAVVGGLRSDRRRSRIAGSTGAFSAAQVRGGEWSLVLDRTGDRQIQVIKEIRTITGLGLAEAKRLTDRAPSIVLDRVDHASASAAYQVLATAGATVRITEVGPPEPPAPGLCTVVLHDAGPKKIQVIKEIRMLTGLGLAEAKQLTDRVPSTVLADVDSETGAAAQARLTAAGATVRVTGS</sequence>
<reference evidence="5" key="1">
    <citation type="submission" date="2016-10" db="EMBL/GenBank/DDBJ databases">
        <authorList>
            <person name="Varghese N."/>
            <person name="Submissions S."/>
        </authorList>
    </citation>
    <scope>NUCLEOTIDE SEQUENCE [LARGE SCALE GENOMIC DNA]</scope>
    <source>
        <strain evidence="5">CGMCC 4.3147</strain>
    </source>
</reference>
<feature type="domain" description="Large ribosomal subunit protein bL12 C-terminal" evidence="3">
    <location>
        <begin position="56"/>
        <end position="119"/>
    </location>
</feature>
<protein>
    <submittedName>
        <fullName evidence="4">Ribosomal protein L7/L12</fullName>
    </submittedName>
</protein>
<organism evidence="4 5">
    <name type="scientific">Glycomyces sambucus</name>
    <dbReference type="NCBI Taxonomy" id="380244"/>
    <lineage>
        <taxon>Bacteria</taxon>
        <taxon>Bacillati</taxon>
        <taxon>Actinomycetota</taxon>
        <taxon>Actinomycetes</taxon>
        <taxon>Glycomycetales</taxon>
        <taxon>Glycomycetaceae</taxon>
        <taxon>Glycomyces</taxon>
    </lineage>
</organism>
<dbReference type="Pfam" id="PF00542">
    <property type="entry name" value="Ribosomal_L12"/>
    <property type="match status" value="2"/>
</dbReference>
<evidence type="ECO:0000259" key="3">
    <source>
        <dbReference type="Pfam" id="PF00542"/>
    </source>
</evidence>
<dbReference type="GO" id="GO:0003729">
    <property type="term" value="F:mRNA binding"/>
    <property type="evidence" value="ECO:0007669"/>
    <property type="project" value="TreeGrafter"/>
</dbReference>